<evidence type="ECO:0000313" key="1">
    <source>
        <dbReference type="EMBL" id="MDT0555052.1"/>
    </source>
</evidence>
<comment type="caution">
    <text evidence="1">The sequence shown here is derived from an EMBL/GenBank/DDBJ whole genome shotgun (WGS) entry which is preliminary data.</text>
</comment>
<sequence length="174" mass="19704">MAEAKLEIKIGEIKIELEGPSDFVSNHYDKIEKHLETYVKLSKTTEKPKAVVQATETTAQANGTATETPSETIVTSELPETFGEWLNAIPKDTSDTRKALLAGYYTQLNSETKTFRSRDISRLLKEHSIKLSNTSQFVKKLAENKKTFQHSKNGNEANYKVSRDMEAELKKMFE</sequence>
<dbReference type="Proteomes" id="UP001254488">
    <property type="component" value="Unassembled WGS sequence"/>
</dbReference>
<organism evidence="1 2">
    <name type="scientific">Patiriisocius hiemis</name>
    <dbReference type="NCBI Taxonomy" id="3075604"/>
    <lineage>
        <taxon>Bacteria</taxon>
        <taxon>Pseudomonadati</taxon>
        <taxon>Bacteroidota</taxon>
        <taxon>Flavobacteriia</taxon>
        <taxon>Flavobacteriales</taxon>
        <taxon>Flavobacteriaceae</taxon>
        <taxon>Patiriisocius</taxon>
    </lineage>
</organism>
<name>A0ABU2YA30_9FLAO</name>
<gene>
    <name evidence="1" type="ORF">RM538_03490</name>
</gene>
<evidence type="ECO:0000313" key="2">
    <source>
        <dbReference type="Proteomes" id="UP001254488"/>
    </source>
</evidence>
<keyword evidence="2" id="KW-1185">Reference proteome</keyword>
<reference evidence="1 2" key="1">
    <citation type="submission" date="2023-09" db="EMBL/GenBank/DDBJ databases">
        <authorList>
            <person name="Rey-Velasco X."/>
        </authorList>
    </citation>
    <scope>NUCLEOTIDE SEQUENCE [LARGE SCALE GENOMIC DNA]</scope>
    <source>
        <strain evidence="1 2">W242</strain>
    </source>
</reference>
<dbReference type="EMBL" id="JAVRHZ010000001">
    <property type="protein sequence ID" value="MDT0555052.1"/>
    <property type="molecule type" value="Genomic_DNA"/>
</dbReference>
<proteinExistence type="predicted"/>
<accession>A0ABU2YA30</accession>
<protein>
    <submittedName>
        <fullName evidence="1">Uncharacterized protein</fullName>
    </submittedName>
</protein>
<dbReference type="RefSeq" id="WP_311332004.1">
    <property type="nucleotide sequence ID" value="NZ_JAVRHZ010000001.1"/>
</dbReference>